<proteinExistence type="predicted"/>
<dbReference type="KEGG" id="mru:mru_1692"/>
<accession>D3DYZ2</accession>
<dbReference type="GeneID" id="8771356"/>
<name>D3DYZ2_METRM</name>
<reference evidence="1 2" key="1">
    <citation type="journal article" date="2010" name="PLoS ONE">
        <title>The genome sequence of the rumen methanogen Methanobrevibacter ruminantium reveals new possibilities for controlling ruminant methane emissions.</title>
        <authorList>
            <person name="Leahy S.C."/>
            <person name="Kelly W.J."/>
            <person name="Altermann E."/>
            <person name="Ronimus R.S."/>
            <person name="Yeoman C.J."/>
            <person name="Pacheco D.M."/>
            <person name="Li D."/>
            <person name="Kong Z."/>
            <person name="McTavish S."/>
            <person name="Sang C."/>
            <person name="Lambie S.C."/>
            <person name="Janssen P.H."/>
            <person name="Dey D."/>
            <person name="Attwood G.T."/>
        </authorList>
    </citation>
    <scope>NUCLEOTIDE SEQUENCE [LARGE SCALE GENOMIC DNA]</scope>
    <source>
        <strain evidence="2">ATCC 35063 / DSM 1093 / JCM 13430 / OCM 146 / M1</strain>
    </source>
</reference>
<dbReference type="AlphaFoldDB" id="D3DYZ2"/>
<dbReference type="EMBL" id="CP001719">
    <property type="protein sequence ID" value="ADC47542.1"/>
    <property type="molecule type" value="Genomic_DNA"/>
</dbReference>
<gene>
    <name evidence="1" type="ordered locus">mru_1692</name>
</gene>
<dbReference type="Proteomes" id="UP000008680">
    <property type="component" value="Chromosome"/>
</dbReference>
<protein>
    <submittedName>
        <fullName evidence="1">Uncharacterized protein</fullName>
    </submittedName>
</protein>
<dbReference type="PATRIC" id="fig|634498.28.peg.1693"/>
<dbReference type="OrthoDB" id="77647at2157"/>
<dbReference type="RefSeq" id="WP_012956490.1">
    <property type="nucleotide sequence ID" value="NC_013790.1"/>
</dbReference>
<organism evidence="1 2">
    <name type="scientific">Methanobrevibacter ruminantium (strain ATCC 35063 / DSM 1093 / JCM 13430 / OCM 146 / M1)</name>
    <name type="common">Methanobacterium ruminantium</name>
    <dbReference type="NCBI Taxonomy" id="634498"/>
    <lineage>
        <taxon>Archaea</taxon>
        <taxon>Methanobacteriati</taxon>
        <taxon>Methanobacteriota</taxon>
        <taxon>Methanomada group</taxon>
        <taxon>Methanobacteria</taxon>
        <taxon>Methanobacteriales</taxon>
        <taxon>Methanobacteriaceae</taxon>
        <taxon>Methanobrevibacter</taxon>
    </lineage>
</organism>
<sequence>MKLSEWIIINKIPNNKILTILEEYENIEAIEFNDPEDVKAEVEEHGLRYVAHKYGVNEKALKEYGWRFKKRDAKGKKREETPIIKTDEQKPLVDIFGDEE</sequence>
<evidence type="ECO:0000313" key="2">
    <source>
        <dbReference type="Proteomes" id="UP000008680"/>
    </source>
</evidence>
<evidence type="ECO:0000313" key="1">
    <source>
        <dbReference type="EMBL" id="ADC47542.1"/>
    </source>
</evidence>
<keyword evidence="2" id="KW-1185">Reference proteome</keyword>
<dbReference type="HOGENOM" id="CLU_2299378_0_0_2"/>